<gene>
    <name evidence="1" type="primary">81</name>
    <name evidence="1" type="ORF">SEA_TUNATARTARE_81</name>
</gene>
<dbReference type="Gene3D" id="3.40.50.300">
    <property type="entry name" value="P-loop containing nucleotide triphosphate hydrolases"/>
    <property type="match status" value="1"/>
</dbReference>
<sequence>MIIGLAGYARSGKDSAADALEGIGFRRIAFADKLREFMYEMNPIVKHNDSSLHSLPLRDIIDIHGWNGYKDTGWATDIRRWMQVVGTNCVRGILGNDIWANATFDSMYMDKNYVLTDVRFLNEANGIRQRGGRMYRIVRAGVGPANDHISETALDNYDYDGFIHNDGTLEEFHDSVRRRILEGRN</sequence>
<dbReference type="Proteomes" id="UP000683399">
    <property type="component" value="Segment"/>
</dbReference>
<evidence type="ECO:0000313" key="1">
    <source>
        <dbReference type="EMBL" id="QWT29973.1"/>
    </source>
</evidence>
<accession>A0A8F2E6M8</accession>
<dbReference type="Pfam" id="PF21448">
    <property type="entry name" value="DNMK"/>
    <property type="match status" value="1"/>
</dbReference>
<dbReference type="EMBL" id="MW822145">
    <property type="protein sequence ID" value="QWT29973.1"/>
    <property type="molecule type" value="Genomic_DNA"/>
</dbReference>
<dbReference type="InterPro" id="IPR027417">
    <property type="entry name" value="P-loop_NTPase"/>
</dbReference>
<name>A0A8F2E6M8_9CAUD</name>
<evidence type="ECO:0000313" key="2">
    <source>
        <dbReference type="Proteomes" id="UP000683399"/>
    </source>
</evidence>
<keyword evidence="1" id="KW-0808">Transferase</keyword>
<dbReference type="RefSeq" id="YP_010651930.1">
    <property type="nucleotide sequence ID" value="NC_070784.1"/>
</dbReference>
<keyword evidence="2" id="KW-1185">Reference proteome</keyword>
<proteinExistence type="predicted"/>
<reference evidence="1 2" key="1">
    <citation type="submission" date="2021-03" db="EMBL/GenBank/DDBJ databases">
        <authorList>
            <person name="Alqahtani R."/>
            <person name="Behailu E."/>
            <person name="Cappabianca D.W."/>
            <person name="Csanadi-Schwartz K.M."/>
            <person name="Dalal A.S."/>
            <person name="Fahim M.S."/>
            <person name="Franklin J.M."/>
            <person name="Gluckman M.H."/>
            <person name="Levine C.J."/>
            <person name="Martin N."/>
            <person name="Milza N."/>
            <person name="Najmabadi R."/>
            <person name="Newman A.M."/>
            <person name="Pajunar M."/>
            <person name="Qalawee I."/>
            <person name="Rizvi A."/>
            <person name="Samuel A."/>
            <person name="Smith A."/>
            <person name="Swann F.E."/>
            <person name="Sweeney P."/>
            <person name="Torres N.R."/>
            <person name="Ventrone L."/>
            <person name="Ventura L."/>
            <person name="Wroe M."/>
            <person name="Acquaye N.A."/>
            <person name="Agnes T.J."/>
            <person name="Ahmed A."/>
            <person name="Ahmed S."/>
            <person name="Amodu B.A."/>
            <person name="Arefeayne N.F."/>
            <person name="Asamoah-Frimpong E.A."/>
            <person name="Attaran A."/>
            <person name="Barragan J.M."/>
            <person name="Baumgarten L.N."/>
            <person name="Berhane B."/>
            <person name="Beyene A."/>
            <person name="Bhattarai B."/>
            <person name="Biondokin D.V."/>
            <person name="Boone B.K."/>
            <person name="Burney S.Z."/>
            <person name="Cayanan J.T."/>
            <person name="Cesta G."/>
            <person name="Chang J."/>
            <person name="Chavez J."/>
            <person name="Chorbajian C."/>
            <person name="Christian S."/>
            <person name="Corns J.R."/>
            <person name="Corns N.R."/>
            <person name="Cowan J.T."/>
            <person name="Coyne C."/>
            <person name="Dadzie B."/>
            <person name="Datu D.V."/>
            <person name="Deng B.C."/>
            <person name="Der L."/>
            <person name="Dickerson K."/>
            <person name="Dozier E."/>
            <person name="Egbunine A.O."/>
            <person name="Farooq M."/>
            <person name="Fonge A.E."/>
            <person name="Ghomsi-Nono M.P."/>
            <person name="Giampietro H."/>
            <person name="Gunnison R.P."/>
            <person name="Han S.H."/>
            <person name="Hennigan A.J."/>
            <person name="Hong A.N."/>
            <person name="Ijomor E.C."/>
            <person name="Jalali A."/>
            <person name="Jamil T.Z."/>
            <person name="Jenkins C.R."/>
            <person name="Joseph M.A."/>
            <person name="Jowanowitch O.J."/>
            <person name="Kang D."/>
            <person name="Khan A."/>
            <person name="Khan Z.K."/>
            <person name="Kiewe T."/>
            <person name="Kjerulf A.B."/>
            <person name="Kolosey V."/>
            <person name="Kurup M."/>
            <person name="Lee V.H."/>
            <person name="Llontop-Maldonado V."/>
            <person name="Long P."/>
            <person name="Lu N."/>
            <person name="Majekodunmi A."/>
            <person name="Malik H.W."/>
            <person name="Marcellino S.C."/>
            <person name="Martinez L.A."/>
            <person name="Meher F.N."/>
            <person name="Michelin M.A."/>
            <person name="Mitchell K.G."/>
            <person name="Mullens W.J."/>
            <person name="Nwakama C."/>
            <person name="Nwosu F.T."/>
            <person name="Oboh E.C."/>
            <person name="Odujinrin O."/>
            <person name="Ogunsan O."/>
            <person name="O'Neill K."/>
            <person name="Oxlaj J.A."/>
            <person name="Patel A.K."/>
            <person name="Patel B.R."/>
            <person name="Pham Q."/>
            <person name="Porter J."/>
            <person name="Portes J."/>
            <person name="Prokopenko A."/>
            <person name="Quraishi M."/>
            <person name="Qureshi M."/>
            <person name="Rivera A."/>
            <person name="Rubalsky V."/>
            <person name="Saikali Y."/>
            <person name="Saqaf K."/>
            <person name="Saroya S.R."/>
            <person name="Seas A."/>
            <person name="Shadrick R.E."/>
            <person name="Sharda N."/>
            <person name="Sigindere M.T."/>
            <person name="Simbi V.G."/>
            <person name="Thuzar C."/>
            <person name="Tran K."/>
            <person name="Tran V.D."/>
            <person name="Trang W."/>
            <person name="Vaishnav N."/>
            <person name="Vuong K."/>
            <person name="Walker C."/>
            <person name="Wallace S.A."/>
            <person name="Warfield J.C."/>
            <person name="Wikina T."/>
            <person name="Wobbeking F.T."/>
            <person name="Worrent L.D."/>
            <person name="Yan T."/>
            <person name="Zehra A."/>
            <person name="Avazpour P."/>
            <person name="Kim F.M."/>
            <person name="Mason K."/>
            <person name="Nguyen D.A."/>
            <person name="Pettit S.M."/>
            <person name="Zhou O.J."/>
            <person name="Brissett D.L."/>
            <person name="Gualtieri C."/>
            <person name="Hufford T.M."/>
            <person name="Ko J.M."/>
            <person name="Novak J.K."/>
            <person name="Smith Z.M."/>
            <person name="Mayer-Bacon C."/>
            <person name="Erill I."/>
            <person name="Caruso S.M."/>
            <person name="Garlena R.A."/>
            <person name="Russell D.A."/>
            <person name="Pope W.H."/>
            <person name="Jacobs-Sera D."/>
            <person name="Hatfull G.F."/>
        </authorList>
    </citation>
    <scope>NUCLEOTIDE SEQUENCE [LARGE SCALE GENOMIC DNA]</scope>
</reference>
<dbReference type="GO" id="GO:0016301">
    <property type="term" value="F:kinase activity"/>
    <property type="evidence" value="ECO:0007669"/>
    <property type="project" value="UniProtKB-KW"/>
</dbReference>
<organism evidence="1 2">
    <name type="scientific">Streptomyces phage TunaTartare</name>
    <dbReference type="NCBI Taxonomy" id="2848887"/>
    <lineage>
        <taxon>Viruses</taxon>
        <taxon>Duplodnaviria</taxon>
        <taxon>Heunggongvirae</taxon>
        <taxon>Uroviricota</taxon>
        <taxon>Caudoviricetes</taxon>
        <taxon>Stanwilliamsviridae</taxon>
        <taxon>Loccivirinae</taxon>
        <taxon>Faustvirus</taxon>
        <taxon>Faustvirus tunatartare</taxon>
    </lineage>
</organism>
<dbReference type="InterPro" id="IPR048444">
    <property type="entry name" value="DNMK"/>
</dbReference>
<dbReference type="SUPFAM" id="SSF52540">
    <property type="entry name" value="P-loop containing nucleoside triphosphate hydrolases"/>
    <property type="match status" value="1"/>
</dbReference>
<dbReference type="KEGG" id="vg:77927649"/>
<keyword evidence="1" id="KW-0418">Kinase</keyword>
<protein>
    <submittedName>
        <fullName evidence="1">Deoxynucleoside monophosphate kinase</fullName>
    </submittedName>
</protein>
<dbReference type="GeneID" id="77927649"/>